<keyword evidence="2" id="KW-1185">Reference proteome</keyword>
<name>A0ABX5RH69_9BACT</name>
<proteinExistence type="predicted"/>
<sequence>MWLCCLTGSGCGAGSAVGAGVKDVLGDFYGCALGFPFAGCCGGYVRMAVVGLAVGGELVCQFQGVPAGSHRPDVIQQAQGDRPDGVDTVPVFRVGGVDDLLELAGTVHPDKDTLTFPLFCYAIPIS</sequence>
<evidence type="ECO:0000313" key="1">
    <source>
        <dbReference type="EMBL" id="QBH14290.1"/>
    </source>
</evidence>
<dbReference type="RefSeq" id="WP_131072092.1">
    <property type="nucleotide sequence ID" value="NZ_CP036313.1"/>
</dbReference>
<dbReference type="EMBL" id="CP036313">
    <property type="protein sequence ID" value="QBH14290.1"/>
    <property type="molecule type" value="Genomic_DNA"/>
</dbReference>
<reference evidence="1 2" key="1">
    <citation type="submission" date="2019-02" db="EMBL/GenBank/DDBJ databases">
        <title>Complete genome sequence of Desulfobacter hydrogenophilus AcRS1.</title>
        <authorList>
            <person name="Marietou A."/>
            <person name="Lund M.B."/>
            <person name="Marshall I.P.G."/>
            <person name="Schreiber L."/>
            <person name="Jorgensen B."/>
        </authorList>
    </citation>
    <scope>NUCLEOTIDE SEQUENCE [LARGE SCALE GENOMIC DNA]</scope>
    <source>
        <strain evidence="1 2">AcRS1</strain>
    </source>
</reference>
<dbReference type="Proteomes" id="UP000293902">
    <property type="component" value="Chromosome"/>
</dbReference>
<evidence type="ECO:0000313" key="2">
    <source>
        <dbReference type="Proteomes" id="UP000293902"/>
    </source>
</evidence>
<organism evidence="1 2">
    <name type="scientific">Desulfobacter hydrogenophilus</name>
    <dbReference type="NCBI Taxonomy" id="2291"/>
    <lineage>
        <taxon>Bacteria</taxon>
        <taxon>Pseudomonadati</taxon>
        <taxon>Thermodesulfobacteriota</taxon>
        <taxon>Desulfobacteria</taxon>
        <taxon>Desulfobacterales</taxon>
        <taxon>Desulfobacteraceae</taxon>
        <taxon>Desulfobacter</taxon>
    </lineage>
</organism>
<protein>
    <submittedName>
        <fullName evidence="1">Uncharacterized protein</fullName>
    </submittedName>
</protein>
<accession>A0ABX5RH69</accession>
<gene>
    <name evidence="1" type="ORF">EYB58_16030</name>
</gene>